<dbReference type="Proteomes" id="UP000694864">
    <property type="component" value="Chromosome 20"/>
</dbReference>
<reference evidence="3" key="2">
    <citation type="submission" date="2025-08" db="UniProtKB">
        <authorList>
            <consortium name="RefSeq"/>
        </authorList>
    </citation>
    <scope>IDENTIFICATION</scope>
    <source>
        <tissue evidence="3">Leaf</tissue>
    </source>
</reference>
<dbReference type="CDD" id="cd01650">
    <property type="entry name" value="RT_nLTR_like"/>
    <property type="match status" value="1"/>
</dbReference>
<dbReference type="InterPro" id="IPR000477">
    <property type="entry name" value="RT_dom"/>
</dbReference>
<keyword evidence="2" id="KW-1185">Reference proteome</keyword>
<proteinExistence type="predicted"/>
<reference evidence="2" key="1">
    <citation type="journal article" date="2014" name="Nat. Commun.">
        <title>The emerging biofuel crop Camelina sativa retains a highly undifferentiated hexaploid genome structure.</title>
        <authorList>
            <person name="Kagale S."/>
            <person name="Koh C."/>
            <person name="Nixon J."/>
            <person name="Bollina V."/>
            <person name="Clarke W.E."/>
            <person name="Tuteja R."/>
            <person name="Spillane C."/>
            <person name="Robinson S.J."/>
            <person name="Links M.G."/>
            <person name="Clarke C."/>
            <person name="Higgins E.E."/>
            <person name="Huebert T."/>
            <person name="Sharpe A.G."/>
            <person name="Parkin I.A."/>
        </authorList>
    </citation>
    <scope>NUCLEOTIDE SEQUENCE [LARGE SCALE GENOMIC DNA]</scope>
    <source>
        <strain evidence="2">cv. DH55</strain>
    </source>
</reference>
<dbReference type="Pfam" id="PF00078">
    <property type="entry name" value="RVT_1"/>
    <property type="match status" value="1"/>
</dbReference>
<dbReference type="GeneID" id="104772751"/>
<dbReference type="InterPro" id="IPR026960">
    <property type="entry name" value="RVT-Znf"/>
</dbReference>
<dbReference type="PANTHER" id="PTHR33116:SF78">
    <property type="entry name" value="OS12G0587133 PROTEIN"/>
    <property type="match status" value="1"/>
</dbReference>
<organism evidence="2 3">
    <name type="scientific">Camelina sativa</name>
    <name type="common">False flax</name>
    <name type="synonym">Myagrum sativum</name>
    <dbReference type="NCBI Taxonomy" id="90675"/>
    <lineage>
        <taxon>Eukaryota</taxon>
        <taxon>Viridiplantae</taxon>
        <taxon>Streptophyta</taxon>
        <taxon>Embryophyta</taxon>
        <taxon>Tracheophyta</taxon>
        <taxon>Spermatophyta</taxon>
        <taxon>Magnoliopsida</taxon>
        <taxon>eudicotyledons</taxon>
        <taxon>Gunneridae</taxon>
        <taxon>Pentapetalae</taxon>
        <taxon>rosids</taxon>
        <taxon>malvids</taxon>
        <taxon>Brassicales</taxon>
        <taxon>Brassicaceae</taxon>
        <taxon>Camelineae</taxon>
        <taxon>Camelina</taxon>
    </lineage>
</organism>
<evidence type="ECO:0000259" key="1">
    <source>
        <dbReference type="PROSITE" id="PS50878"/>
    </source>
</evidence>
<protein>
    <submittedName>
        <fullName evidence="3">Uncharacterized protein LOC104772751</fullName>
    </submittedName>
</protein>
<dbReference type="Pfam" id="PF13966">
    <property type="entry name" value="zf-RVT"/>
    <property type="match status" value="1"/>
</dbReference>
<gene>
    <name evidence="3" type="primary">LOC104772751</name>
</gene>
<dbReference type="PANTHER" id="PTHR33116">
    <property type="entry name" value="REVERSE TRANSCRIPTASE ZINC-BINDING DOMAIN-CONTAINING PROTEIN-RELATED-RELATED"/>
    <property type="match status" value="1"/>
</dbReference>
<dbReference type="InterPro" id="IPR043502">
    <property type="entry name" value="DNA/RNA_pol_sf"/>
</dbReference>
<dbReference type="PROSITE" id="PS50878">
    <property type="entry name" value="RT_POL"/>
    <property type="match status" value="1"/>
</dbReference>
<sequence>MASAERIAYQSWQKLATAEVTFLHQKSGLKWITDGDENTGYFHKSVVMRNAFTGIKRLRLEDGSTTTDKLVIKNACVDFYTSLFGTSNPTPCLQACIESIHPFRCTEAQRECLERPFTPAEIKAEFFALPRDKIPGPDGYTGEFFRHCWGIVGEEVTAAVLNFFTHGKMEPSWNSTAVSMIAKVSNAETVGDYRPISCLNSVYKVISKLLARRLQILLPDMIQENQTAFIKDRQIVENVLLASELVQGYNSVGTSKRGMLKIDLRKAFDSIEWSFILDILIATNFPSKYILWISQCIKTTRFSISVNSELCGYFKGKKGLRQGDPLSPYLFVLGMDIFSRLLDLRFLSGQIGFHPKATNPNVTHLIFADDVMLFFDGERNSLQAIVNLLAYFTNISGLVMNRSKTELFLAGTSAADQTLLSTMFGFSLAFILPVKCIKDIEKLCRKFLWSGASDIPKQAKVSWRKVCSPKEEGGLGLKDLRVWNKIFGLKLIWKLFTASGSLWVAWCKNHKLRRKCFWRLPSSSQGSSMWKQLLKLRYLAKTFLSCKIGDGRSCSFWYDKWTPFGDLFTFLGPREHLRLGLPLDSTMANARTIDGWIFRGARNLNEELLFSHLVESDFNTDAKDTYLWASPNGDPQDRFTFTETWNLIRPHAQEVNWHKQVWFTGSIPKHSFIMWLCCLDRLPTLSRLRNWGLVEDDTCHLCEIYFETRDHLFLRCPYSYDLWRWCLARLQFHYTGFNTWDRFLLWLKSPTSEAQMGPLKLIAAHAVIYAIWHERNASIFTGMRTPVEGLFHQLDRCIRNTCL</sequence>
<evidence type="ECO:0000313" key="2">
    <source>
        <dbReference type="Proteomes" id="UP000694864"/>
    </source>
</evidence>
<accession>A0ABM0Y528</accession>
<feature type="domain" description="Reverse transcriptase" evidence="1">
    <location>
        <begin position="162"/>
        <end position="428"/>
    </location>
</feature>
<dbReference type="RefSeq" id="XP_010495633.1">
    <property type="nucleotide sequence ID" value="XM_010497331.1"/>
</dbReference>
<dbReference type="SUPFAM" id="SSF56672">
    <property type="entry name" value="DNA/RNA polymerases"/>
    <property type="match status" value="1"/>
</dbReference>
<evidence type="ECO:0000313" key="3">
    <source>
        <dbReference type="RefSeq" id="XP_010495633.1"/>
    </source>
</evidence>
<name>A0ABM0Y528_CAMSA</name>